<reference evidence="1" key="4">
    <citation type="submission" date="2019-03" db="UniProtKB">
        <authorList>
            <consortium name="EnsemblPlants"/>
        </authorList>
    </citation>
    <scope>IDENTIFICATION</scope>
</reference>
<evidence type="ECO:0000313" key="1">
    <source>
        <dbReference type="EnsemblPlants" id="AET1Gv20167000.6"/>
    </source>
</evidence>
<dbReference type="AlphaFoldDB" id="A0A452XUF7"/>
<proteinExistence type="predicted"/>
<reference evidence="2" key="1">
    <citation type="journal article" date="2014" name="Science">
        <title>Ancient hybridizations among the ancestral genomes of bread wheat.</title>
        <authorList>
            <consortium name="International Wheat Genome Sequencing Consortium,"/>
            <person name="Marcussen T."/>
            <person name="Sandve S.R."/>
            <person name="Heier L."/>
            <person name="Spannagl M."/>
            <person name="Pfeifer M."/>
            <person name="Jakobsen K.S."/>
            <person name="Wulff B.B."/>
            <person name="Steuernagel B."/>
            <person name="Mayer K.F."/>
            <person name="Olsen O.A."/>
        </authorList>
    </citation>
    <scope>NUCLEOTIDE SEQUENCE [LARGE SCALE GENOMIC DNA]</scope>
    <source>
        <strain evidence="2">cv. AL8/78</strain>
    </source>
</reference>
<dbReference type="EnsemblPlants" id="AET1Gv20167000.6">
    <property type="protein sequence ID" value="AET1Gv20167000.6"/>
    <property type="gene ID" value="AET1Gv20167000"/>
</dbReference>
<protein>
    <submittedName>
        <fullName evidence="1">Uncharacterized protein</fullName>
    </submittedName>
</protein>
<name>A0A452XUF7_AEGTS</name>
<keyword evidence="2" id="KW-1185">Reference proteome</keyword>
<reference evidence="1" key="3">
    <citation type="journal article" date="2017" name="Nature">
        <title>Genome sequence of the progenitor of the wheat D genome Aegilops tauschii.</title>
        <authorList>
            <person name="Luo M.C."/>
            <person name="Gu Y.Q."/>
            <person name="Puiu D."/>
            <person name="Wang H."/>
            <person name="Twardziok S.O."/>
            <person name="Deal K.R."/>
            <person name="Huo N."/>
            <person name="Zhu T."/>
            <person name="Wang L."/>
            <person name="Wang Y."/>
            <person name="McGuire P.E."/>
            <person name="Liu S."/>
            <person name="Long H."/>
            <person name="Ramasamy R.K."/>
            <person name="Rodriguez J.C."/>
            <person name="Van S.L."/>
            <person name="Yuan L."/>
            <person name="Wang Z."/>
            <person name="Xia Z."/>
            <person name="Xiao L."/>
            <person name="Anderson O.D."/>
            <person name="Ouyang S."/>
            <person name="Liang Y."/>
            <person name="Zimin A.V."/>
            <person name="Pertea G."/>
            <person name="Qi P."/>
            <person name="Bennetzen J.L."/>
            <person name="Dai X."/>
            <person name="Dawson M.W."/>
            <person name="Muller H.G."/>
            <person name="Kugler K."/>
            <person name="Rivarola-Duarte L."/>
            <person name="Spannagl M."/>
            <person name="Mayer K.F.X."/>
            <person name="Lu F.H."/>
            <person name="Bevan M.W."/>
            <person name="Leroy P."/>
            <person name="Li P."/>
            <person name="You F.M."/>
            <person name="Sun Q."/>
            <person name="Liu Z."/>
            <person name="Lyons E."/>
            <person name="Wicker T."/>
            <person name="Salzberg S.L."/>
            <person name="Devos K.M."/>
            <person name="Dvorak J."/>
        </authorList>
    </citation>
    <scope>NUCLEOTIDE SEQUENCE [LARGE SCALE GENOMIC DNA]</scope>
    <source>
        <strain evidence="1">cv. AL8/78</strain>
    </source>
</reference>
<sequence length="192" mass="21676">MFRTLCKRIQHALQGQACQQDGFDKWYKTNPPWSLPDSMGGAPDRVETAAFATGEVATSPDPVLLGDVFFSGLKHEKHFTVRIPQCMCLSTEPPPRAHHEISNPSAPYNPEDSLHMQWHHGRGVLLPCCTILVTDCHRTHLARRMRSLWRGCDQVRGALSPWLLWRSMCSPKNRISLGFGPQLSSKFRMSAL</sequence>
<reference evidence="2" key="2">
    <citation type="journal article" date="2017" name="Nat. Plants">
        <title>The Aegilops tauschii genome reveals multiple impacts of transposons.</title>
        <authorList>
            <person name="Zhao G."/>
            <person name="Zou C."/>
            <person name="Li K."/>
            <person name="Wang K."/>
            <person name="Li T."/>
            <person name="Gao L."/>
            <person name="Zhang X."/>
            <person name="Wang H."/>
            <person name="Yang Z."/>
            <person name="Liu X."/>
            <person name="Jiang W."/>
            <person name="Mao L."/>
            <person name="Kong X."/>
            <person name="Jiao Y."/>
            <person name="Jia J."/>
        </authorList>
    </citation>
    <scope>NUCLEOTIDE SEQUENCE [LARGE SCALE GENOMIC DNA]</scope>
    <source>
        <strain evidence="2">cv. AL8/78</strain>
    </source>
</reference>
<organism evidence="1 2">
    <name type="scientific">Aegilops tauschii subsp. strangulata</name>
    <name type="common">Goatgrass</name>
    <dbReference type="NCBI Taxonomy" id="200361"/>
    <lineage>
        <taxon>Eukaryota</taxon>
        <taxon>Viridiplantae</taxon>
        <taxon>Streptophyta</taxon>
        <taxon>Embryophyta</taxon>
        <taxon>Tracheophyta</taxon>
        <taxon>Spermatophyta</taxon>
        <taxon>Magnoliopsida</taxon>
        <taxon>Liliopsida</taxon>
        <taxon>Poales</taxon>
        <taxon>Poaceae</taxon>
        <taxon>BOP clade</taxon>
        <taxon>Pooideae</taxon>
        <taxon>Triticodae</taxon>
        <taxon>Triticeae</taxon>
        <taxon>Triticinae</taxon>
        <taxon>Aegilops</taxon>
    </lineage>
</organism>
<accession>A0A452XUF7</accession>
<dbReference type="Gramene" id="AET1Gv20167000.6">
    <property type="protein sequence ID" value="AET1Gv20167000.6"/>
    <property type="gene ID" value="AET1Gv20167000"/>
</dbReference>
<evidence type="ECO:0000313" key="2">
    <source>
        <dbReference type="Proteomes" id="UP000015105"/>
    </source>
</evidence>
<reference evidence="1" key="5">
    <citation type="journal article" date="2021" name="G3 (Bethesda)">
        <title>Aegilops tauschii genome assembly Aet v5.0 features greater sequence contiguity and improved annotation.</title>
        <authorList>
            <person name="Wang L."/>
            <person name="Zhu T."/>
            <person name="Rodriguez J.C."/>
            <person name="Deal K.R."/>
            <person name="Dubcovsky J."/>
            <person name="McGuire P.E."/>
            <person name="Lux T."/>
            <person name="Spannagl M."/>
            <person name="Mayer K.F.X."/>
            <person name="Baldrich P."/>
            <person name="Meyers B.C."/>
            <person name="Huo N."/>
            <person name="Gu Y.Q."/>
            <person name="Zhou H."/>
            <person name="Devos K.M."/>
            <person name="Bennetzen J.L."/>
            <person name="Unver T."/>
            <person name="Budak H."/>
            <person name="Gulick P.J."/>
            <person name="Galiba G."/>
            <person name="Kalapos B."/>
            <person name="Nelson D.R."/>
            <person name="Li P."/>
            <person name="You F.M."/>
            <person name="Luo M.C."/>
            <person name="Dvorak J."/>
        </authorList>
    </citation>
    <scope>NUCLEOTIDE SEQUENCE [LARGE SCALE GENOMIC DNA]</scope>
    <source>
        <strain evidence="1">cv. AL8/78</strain>
    </source>
</reference>
<dbReference type="Proteomes" id="UP000015105">
    <property type="component" value="Chromosome 1D"/>
</dbReference>